<evidence type="ECO:0000313" key="1">
    <source>
        <dbReference type="EMBL" id="KAF9651266.1"/>
    </source>
</evidence>
<evidence type="ECO:0000313" key="2">
    <source>
        <dbReference type="Proteomes" id="UP000886501"/>
    </source>
</evidence>
<name>A0ACB6ZPC2_THEGA</name>
<reference evidence="1" key="2">
    <citation type="journal article" date="2020" name="Nat. Commun.">
        <title>Large-scale genome sequencing of mycorrhizal fungi provides insights into the early evolution of symbiotic traits.</title>
        <authorList>
            <person name="Miyauchi S."/>
            <person name="Kiss E."/>
            <person name="Kuo A."/>
            <person name="Drula E."/>
            <person name="Kohler A."/>
            <person name="Sanchez-Garcia M."/>
            <person name="Morin E."/>
            <person name="Andreopoulos B."/>
            <person name="Barry K.W."/>
            <person name="Bonito G."/>
            <person name="Buee M."/>
            <person name="Carver A."/>
            <person name="Chen C."/>
            <person name="Cichocki N."/>
            <person name="Clum A."/>
            <person name="Culley D."/>
            <person name="Crous P.W."/>
            <person name="Fauchery L."/>
            <person name="Girlanda M."/>
            <person name="Hayes R.D."/>
            <person name="Keri Z."/>
            <person name="LaButti K."/>
            <person name="Lipzen A."/>
            <person name="Lombard V."/>
            <person name="Magnuson J."/>
            <person name="Maillard F."/>
            <person name="Murat C."/>
            <person name="Nolan M."/>
            <person name="Ohm R.A."/>
            <person name="Pangilinan J."/>
            <person name="Pereira M.F."/>
            <person name="Perotto S."/>
            <person name="Peter M."/>
            <person name="Pfister S."/>
            <person name="Riley R."/>
            <person name="Sitrit Y."/>
            <person name="Stielow J.B."/>
            <person name="Szollosi G."/>
            <person name="Zifcakova L."/>
            <person name="Stursova M."/>
            <person name="Spatafora J.W."/>
            <person name="Tedersoo L."/>
            <person name="Vaario L.M."/>
            <person name="Yamada A."/>
            <person name="Yan M."/>
            <person name="Wang P."/>
            <person name="Xu J."/>
            <person name="Bruns T."/>
            <person name="Baldrian P."/>
            <person name="Vilgalys R."/>
            <person name="Dunand C."/>
            <person name="Henrissat B."/>
            <person name="Grigoriev I.V."/>
            <person name="Hibbett D."/>
            <person name="Nagy L.G."/>
            <person name="Martin F.M."/>
        </authorList>
    </citation>
    <scope>NUCLEOTIDE SEQUENCE</scope>
    <source>
        <strain evidence="1">P2</strain>
    </source>
</reference>
<sequence length="237" mass="25746">MASSLKVLTVPAKAKHTATVIFMHGLGDSGYGWKPVADQISRDSSFHHIKWVLPHAPTVPCTANGGMPMPGWFDIFSFGFKGPEDETGILHSRDKVNTLIEQEIESGLSADRIVVGGFSQGAAMTLATGLTTEHKLAGLTVLSGWFPIREQIKGLLRSPTTTVPIFWGHGEDDPLVPLSLGHLSKEELKNVGVNETKESGEPGIFFKAYPDLGHSADEQEIVDWANWLKKVIPPAQE</sequence>
<protein>
    <submittedName>
        <fullName evidence="1">Phospholipase/carboxylesterase</fullName>
    </submittedName>
</protein>
<gene>
    <name evidence="1" type="ORF">BDM02DRAFT_3091652</name>
</gene>
<keyword evidence="2" id="KW-1185">Reference proteome</keyword>
<comment type="caution">
    <text evidence="1">The sequence shown here is derived from an EMBL/GenBank/DDBJ whole genome shotgun (WGS) entry which is preliminary data.</text>
</comment>
<reference evidence="1" key="1">
    <citation type="submission" date="2019-10" db="EMBL/GenBank/DDBJ databases">
        <authorList>
            <consortium name="DOE Joint Genome Institute"/>
            <person name="Kuo A."/>
            <person name="Miyauchi S."/>
            <person name="Kiss E."/>
            <person name="Drula E."/>
            <person name="Kohler A."/>
            <person name="Sanchez-Garcia M."/>
            <person name="Andreopoulos B."/>
            <person name="Barry K.W."/>
            <person name="Bonito G."/>
            <person name="Buee M."/>
            <person name="Carver A."/>
            <person name="Chen C."/>
            <person name="Cichocki N."/>
            <person name="Clum A."/>
            <person name="Culley D."/>
            <person name="Crous P.W."/>
            <person name="Fauchery L."/>
            <person name="Girlanda M."/>
            <person name="Hayes R."/>
            <person name="Keri Z."/>
            <person name="Labutti K."/>
            <person name="Lipzen A."/>
            <person name="Lombard V."/>
            <person name="Magnuson J."/>
            <person name="Maillard F."/>
            <person name="Morin E."/>
            <person name="Murat C."/>
            <person name="Nolan M."/>
            <person name="Ohm R."/>
            <person name="Pangilinan J."/>
            <person name="Pereira M."/>
            <person name="Perotto S."/>
            <person name="Peter M."/>
            <person name="Riley R."/>
            <person name="Sitrit Y."/>
            <person name="Stielow B."/>
            <person name="Szollosi G."/>
            <person name="Zifcakova L."/>
            <person name="Stursova M."/>
            <person name="Spatafora J.W."/>
            <person name="Tedersoo L."/>
            <person name="Vaario L.-M."/>
            <person name="Yamada A."/>
            <person name="Yan M."/>
            <person name="Wang P."/>
            <person name="Xu J."/>
            <person name="Bruns T."/>
            <person name="Baldrian P."/>
            <person name="Vilgalys R."/>
            <person name="Henrissat B."/>
            <person name="Grigoriev I.V."/>
            <person name="Hibbett D."/>
            <person name="Nagy L.G."/>
            <person name="Martin F.M."/>
        </authorList>
    </citation>
    <scope>NUCLEOTIDE SEQUENCE</scope>
    <source>
        <strain evidence="1">P2</strain>
    </source>
</reference>
<accession>A0ACB6ZPC2</accession>
<organism evidence="1 2">
    <name type="scientific">Thelephora ganbajun</name>
    <name type="common">Ganba fungus</name>
    <dbReference type="NCBI Taxonomy" id="370292"/>
    <lineage>
        <taxon>Eukaryota</taxon>
        <taxon>Fungi</taxon>
        <taxon>Dikarya</taxon>
        <taxon>Basidiomycota</taxon>
        <taxon>Agaricomycotina</taxon>
        <taxon>Agaricomycetes</taxon>
        <taxon>Thelephorales</taxon>
        <taxon>Thelephoraceae</taxon>
        <taxon>Thelephora</taxon>
    </lineage>
</organism>
<dbReference type="Proteomes" id="UP000886501">
    <property type="component" value="Unassembled WGS sequence"/>
</dbReference>
<dbReference type="EMBL" id="MU117977">
    <property type="protein sequence ID" value="KAF9651266.1"/>
    <property type="molecule type" value="Genomic_DNA"/>
</dbReference>
<proteinExistence type="predicted"/>